<proteinExistence type="predicted"/>
<name>A0A540X6L1_9BACT</name>
<evidence type="ECO:0000313" key="2">
    <source>
        <dbReference type="Proteomes" id="UP000315369"/>
    </source>
</evidence>
<evidence type="ECO:0000313" key="1">
    <source>
        <dbReference type="EMBL" id="TQF16830.1"/>
    </source>
</evidence>
<dbReference type="Proteomes" id="UP000315369">
    <property type="component" value="Unassembled WGS sequence"/>
</dbReference>
<dbReference type="EMBL" id="VIFM01000017">
    <property type="protein sequence ID" value="TQF16830.1"/>
    <property type="molecule type" value="Genomic_DNA"/>
</dbReference>
<dbReference type="OrthoDB" id="5383468at2"/>
<comment type="caution">
    <text evidence="1">The sequence shown here is derived from an EMBL/GenBank/DDBJ whole genome shotgun (WGS) entry which is preliminary data.</text>
</comment>
<protein>
    <submittedName>
        <fullName evidence="1">Uncharacterized protein</fullName>
    </submittedName>
</protein>
<gene>
    <name evidence="1" type="ORF">FJV41_06615</name>
</gene>
<dbReference type="AlphaFoldDB" id="A0A540X6L1"/>
<reference evidence="1 2" key="1">
    <citation type="submission" date="2019-06" db="EMBL/GenBank/DDBJ databases">
        <authorList>
            <person name="Livingstone P."/>
            <person name="Whitworth D."/>
        </authorList>
    </citation>
    <scope>NUCLEOTIDE SEQUENCE [LARGE SCALE GENOMIC DNA]</scope>
    <source>
        <strain evidence="1 2">AM401</strain>
    </source>
</reference>
<organism evidence="1 2">
    <name type="scientific">Myxococcus llanfairpwllgwyngyllgogerychwyrndrobwllllantysiliogogogochensis</name>
    <dbReference type="NCBI Taxonomy" id="2590453"/>
    <lineage>
        <taxon>Bacteria</taxon>
        <taxon>Pseudomonadati</taxon>
        <taxon>Myxococcota</taxon>
        <taxon>Myxococcia</taxon>
        <taxon>Myxococcales</taxon>
        <taxon>Cystobacterineae</taxon>
        <taxon>Myxococcaceae</taxon>
        <taxon>Myxococcus</taxon>
    </lineage>
</organism>
<keyword evidence="2" id="KW-1185">Reference proteome</keyword>
<accession>A0A540X6L1</accession>
<sequence>MKRQPLEHAAGFARDRVIERLDVQRGDLAQALEDAARGLEQATRRTPSPLSQHMLETGERVLRGASSRLDQHSVGELMEHAGRQVRQRPGWLISGLLGVGLIAGRVFRASGVTDTEGRAET</sequence>